<feature type="compositionally biased region" description="Basic and acidic residues" evidence="7">
    <location>
        <begin position="556"/>
        <end position="572"/>
    </location>
</feature>
<dbReference type="PANTHER" id="PTHR37824">
    <property type="entry name" value="IRON-REGULATED SURFACE DETERMINANT PROTEIN C"/>
    <property type="match status" value="1"/>
</dbReference>
<evidence type="ECO:0000313" key="11">
    <source>
        <dbReference type="Proteomes" id="UP000006386"/>
    </source>
</evidence>
<feature type="region of interest" description="Disordered" evidence="7">
    <location>
        <begin position="77"/>
        <end position="145"/>
    </location>
</feature>
<evidence type="ECO:0000259" key="8">
    <source>
        <dbReference type="PROSITE" id="PS50847"/>
    </source>
</evidence>
<feature type="compositionally biased region" description="Basic and acidic residues" evidence="7">
    <location>
        <begin position="1196"/>
        <end position="1212"/>
    </location>
</feature>
<reference evidence="10 11" key="1">
    <citation type="journal article" date="2008" name="J. Bacteriol.">
        <title>Genome sequence of Staphylococcus aureus strain Newman and comparative analysis of staphylococcal genomes: polymorphism and evolution of two major pathogenicity islands.</title>
        <authorList>
            <person name="Baba T."/>
            <person name="Bae T."/>
            <person name="Schneewind O."/>
            <person name="Takeuchi F."/>
            <person name="Hiramatsu K."/>
        </authorList>
    </citation>
    <scope>NUCLEOTIDE SEQUENCE [LARGE SCALE GENOMIC DNA]</scope>
    <source>
        <strain evidence="10 11">Newman</strain>
    </source>
</reference>
<feature type="compositionally biased region" description="Basic and acidic residues" evidence="7">
    <location>
        <begin position="1305"/>
        <end position="1316"/>
    </location>
</feature>
<evidence type="ECO:0000256" key="3">
    <source>
        <dbReference type="ARBA" id="ARBA00022525"/>
    </source>
</evidence>
<comment type="subcellular location">
    <subcellularLocation>
        <location evidence="1">Secreted</location>
        <location evidence="1">Cell wall</location>
        <topology evidence="1">Peptidoglycan-anchor</topology>
    </subcellularLocation>
</comment>
<dbReference type="SMART" id="SM01208">
    <property type="entry name" value="G5"/>
    <property type="match status" value="8"/>
</dbReference>
<dbReference type="NCBIfam" id="TIGR01168">
    <property type="entry name" value="YSIRK_signal"/>
    <property type="match status" value="1"/>
</dbReference>
<dbReference type="PROSITE" id="PS51109">
    <property type="entry name" value="G5"/>
    <property type="match status" value="8"/>
</dbReference>
<dbReference type="Pfam" id="PF04650">
    <property type="entry name" value="YSIRK_signal"/>
    <property type="match status" value="1"/>
</dbReference>
<feature type="compositionally biased region" description="Basic and acidic residues" evidence="7">
    <location>
        <begin position="1147"/>
        <end position="1165"/>
    </location>
</feature>
<feature type="compositionally biased region" description="Basic and acidic residues" evidence="7">
    <location>
        <begin position="864"/>
        <end position="877"/>
    </location>
</feature>
<feature type="compositionally biased region" description="Basic and acidic residues" evidence="7">
    <location>
        <begin position="738"/>
        <end position="749"/>
    </location>
</feature>
<evidence type="ECO:0008006" key="12">
    <source>
        <dbReference type="Google" id="ProtNLM"/>
    </source>
</evidence>
<feature type="compositionally biased region" description="Basic and acidic residues" evidence="7">
    <location>
        <begin position="608"/>
        <end position="621"/>
    </location>
</feature>
<dbReference type="NCBIfam" id="TIGR01167">
    <property type="entry name" value="LPXTG_anchor"/>
    <property type="match status" value="1"/>
</dbReference>
<sequence length="1501" mass="164725">MQMRDKKGPVNKRVDFLSNKLNKYSIRKFTVGTASILIGSLMYLGTQQEAEAAENNIENPTTLKDNVQSKEVKIEEVTNKDTAPQGVEAKSEVTSNKDTIEHEPSVKAEDISKKEDTPKEVADVAEVQPKSSVTHNAETPKVRKARSVDEGSFDITRDSKNVVESTPITIQGKEHFEGYGSVDIQKKPTDLGVSEVTRFNVGNESNGLIGALQLKNKIDFSKDFNFKVRVANNHQSNTTGADGWGFLFSKGNAEEYLTNGGILGDKGLVNSGGFKIDTGYIYTSSMDKTEKQAGQGYRGYGAFVKNDSSGNSQMVGENIDKSKTNFLNYADNSTNTSDGKFHGQRLNDVILTYVASTGKMRAEYAGKTWETSITDLGLSKNQAYNFLITSSQRWGLNQGINANGWMRTDLKGSEFTFTPEAPKTITELEKKVEEIPFKKERKFNPDLAPGTEKVTREGQKGEKTITTPTLKNPLTGVIISKGEPKEEITKDPINELTEYGPETIAPGHRDEFDPKLPTGKKEEVPGKPGIKNPETGDVVRPPVDSVTKYGPVKGDSIVEKEEIPFEKERKFNPDLAPGTEKVTREGQKGEKTITTPTLKNPLTGEIISKGESKEEITKDPINELTEYGPETITPGHRDEFDPKLPTGEKEEVPGKPGIKNPETGDVVRPPVDSVTKYGPVKGDSIVEKEEIPFEKERKFNPDLAPGTEKVTREGQKGEKTITTPTLKNPLTGVIISKGEPKEEITKDPINELTEYGPETITPGHRDEFDPKLPTGEKEEVPGKPGIKNPETGDVVRPPVDSVTKYGPVKGDSIVEKEEIPFKKERKFNPDLAPGTEKVTREGQKGEKTITTPTLKNPLTGEIISKGESKEEITKDPINELTEYGPETITPGHRDEFDPKLPTGEKEEVPGKPGIKNPETGDVVRPPVDSVTKYGPVKGDSIVEKEEIPFKKERKFNPDLAPGTEKVTREGQKGEKTITTPTLKNPLTGEIISKGESKEEITKDPINELTEYGPETITPGHRDEFDPKLPTGEKEEVPGKPGIKNPETGDVVRPPVDSVTKYGPVKGDSIVEKEEIPFEKERKFNPDLAPGTEKVTREGQKGEKTITTPTLKNPLTGEIISKGESKEEITKDPINELTEYGPETITPGHRDEFDPKLPTGEKEEVPGKPGIKNPETGDVVRPPVDSVTKYGPVKGDSIVEKEEIPFEKERKFNPDLAPGTEKVTREGQKGEKTITTPTLKNPLTGEIISKGESKEEITKDPVNELTEFGGEKIPQGHKDIFDPNLPTDQTEKVPGKPGIKNPDTGKVIEEPVDDVIKHGPKTGTPETKTVEIPFETKREFNPKLQPGEERVKQEGQPGSKTITTPITVNPLTGEKVGEGQPTEEITKQPVDKIVEFGGEKPKDPKGPENPEKPSRPTHPSGPVNPNNPGLSKDRAKPNGPVHSMDKNDKVKKSKIAKESVANQEKKRAELPKTGLESTQKGLIFSSIIGIAGLMLLARRRKN</sequence>
<dbReference type="InterPro" id="IPR050436">
    <property type="entry name" value="IsdA"/>
</dbReference>
<dbReference type="Gene3D" id="2.20.230.30">
    <property type="match status" value="4"/>
</dbReference>
<feature type="compositionally biased region" description="Basic and acidic residues" evidence="7">
    <location>
        <begin position="812"/>
        <end position="828"/>
    </location>
</feature>
<feature type="compositionally biased region" description="Basic and acidic residues" evidence="7">
    <location>
        <begin position="635"/>
        <end position="653"/>
    </location>
</feature>
<feature type="region of interest" description="Disordered" evidence="7">
    <location>
        <begin position="498"/>
        <end position="1475"/>
    </location>
</feature>
<feature type="region of interest" description="Disordered" evidence="7">
    <location>
        <begin position="442"/>
        <end position="469"/>
    </location>
</feature>
<feature type="compositionally biased region" description="Basic and acidic residues" evidence="7">
    <location>
        <begin position="581"/>
        <end position="591"/>
    </location>
</feature>
<feature type="compositionally biased region" description="Basic and acidic residues" evidence="7">
    <location>
        <begin position="1120"/>
        <end position="1133"/>
    </location>
</feature>
<feature type="compositionally biased region" description="Basic and acidic residues" evidence="7">
    <location>
        <begin position="1093"/>
        <end position="1103"/>
    </location>
</feature>
<keyword evidence="3" id="KW-0964">Secreted</keyword>
<dbReference type="Gene3D" id="2.60.120.200">
    <property type="match status" value="1"/>
</dbReference>
<feature type="domain" description="Gram-positive cocci surface proteins LPxTG" evidence="8">
    <location>
        <begin position="1469"/>
        <end position="1501"/>
    </location>
</feature>
<feature type="domain" description="G5" evidence="9">
    <location>
        <begin position="1061"/>
        <end position="1143"/>
    </location>
</feature>
<evidence type="ECO:0000256" key="6">
    <source>
        <dbReference type="ARBA" id="ARBA00023088"/>
    </source>
</evidence>
<dbReference type="InterPro" id="IPR031477">
    <property type="entry name" value="SasG_E"/>
</dbReference>
<feature type="compositionally biased region" description="Basic and acidic residues" evidence="7">
    <location>
        <begin position="1221"/>
        <end position="1231"/>
    </location>
</feature>
<keyword evidence="4" id="KW-0732">Signal</keyword>
<feature type="domain" description="G5" evidence="9">
    <location>
        <begin position="549"/>
        <end position="631"/>
    </location>
</feature>
<keyword evidence="6" id="KW-0572">Peptidoglycan-anchor</keyword>
<evidence type="ECO:0000256" key="4">
    <source>
        <dbReference type="ARBA" id="ARBA00022729"/>
    </source>
</evidence>
<feature type="domain" description="G5" evidence="9">
    <location>
        <begin position="421"/>
        <end position="503"/>
    </location>
</feature>
<feature type="compositionally biased region" description="Basic and acidic residues" evidence="7">
    <location>
        <begin position="992"/>
        <end position="1005"/>
    </location>
</feature>
<dbReference type="InterPro" id="IPR019931">
    <property type="entry name" value="LPXTG_anchor"/>
</dbReference>
<feature type="domain" description="G5" evidence="9">
    <location>
        <begin position="933"/>
        <end position="1015"/>
    </location>
</feature>
<keyword evidence="2" id="KW-0134">Cell wall</keyword>
<dbReference type="Proteomes" id="UP000006386">
    <property type="component" value="Chromosome"/>
</dbReference>
<feature type="compositionally biased region" description="Basic and acidic residues" evidence="7">
    <location>
        <begin position="98"/>
        <end position="122"/>
    </location>
</feature>
<accession>A0A0H3KAI3</accession>
<dbReference type="Pfam" id="PF18483">
    <property type="entry name" value="Lectin_L-type_dom"/>
    <property type="match status" value="1"/>
</dbReference>
<feature type="compositionally biased region" description="Basic and acidic residues" evidence="7">
    <location>
        <begin position="1019"/>
        <end position="1037"/>
    </location>
</feature>
<feature type="compositionally biased region" description="Basic and acidic residues" evidence="7">
    <location>
        <begin position="1333"/>
        <end position="1352"/>
    </location>
</feature>
<feature type="domain" description="G5" evidence="9">
    <location>
        <begin position="805"/>
        <end position="887"/>
    </location>
</feature>
<evidence type="ECO:0000256" key="5">
    <source>
        <dbReference type="ARBA" id="ARBA00022737"/>
    </source>
</evidence>
<evidence type="ECO:0000256" key="7">
    <source>
        <dbReference type="SAM" id="MobiDB-lite"/>
    </source>
</evidence>
<organism evidence="10 11">
    <name type="scientific">Staphylococcus aureus (strain Newman)</name>
    <dbReference type="NCBI Taxonomy" id="426430"/>
    <lineage>
        <taxon>Bacteria</taxon>
        <taxon>Bacillati</taxon>
        <taxon>Bacillota</taxon>
        <taxon>Bacilli</taxon>
        <taxon>Bacillales</taxon>
        <taxon>Staphylococcaceae</taxon>
        <taxon>Staphylococcus</taxon>
    </lineage>
</organism>
<feature type="compositionally biased region" description="Basic and acidic residues" evidence="7">
    <location>
        <begin position="1383"/>
        <end position="1413"/>
    </location>
</feature>
<name>A0A0H3KAI3_STAAE</name>
<dbReference type="InterPro" id="IPR011098">
    <property type="entry name" value="G5_dom"/>
</dbReference>
<evidence type="ECO:0000256" key="2">
    <source>
        <dbReference type="ARBA" id="ARBA00022512"/>
    </source>
</evidence>
<dbReference type="Gene3D" id="2.20.230.10">
    <property type="entry name" value="Resuscitation-promoting factor rpfb"/>
    <property type="match status" value="1"/>
</dbReference>
<feature type="compositionally biased region" description="Basic and acidic residues" evidence="7">
    <location>
        <begin position="507"/>
        <end position="525"/>
    </location>
</feature>
<dbReference type="InterPro" id="IPR005877">
    <property type="entry name" value="YSIRK_signal_dom"/>
</dbReference>
<feature type="domain" description="G5" evidence="9">
    <location>
        <begin position="1317"/>
        <end position="1399"/>
    </location>
</feature>
<evidence type="ECO:0000313" key="10">
    <source>
        <dbReference type="EMBL" id="BAF68664.1"/>
    </source>
</evidence>
<dbReference type="Pfam" id="PF17041">
    <property type="entry name" value="SasG_E"/>
    <property type="match status" value="7"/>
</dbReference>
<feature type="compositionally biased region" description="Basic and acidic residues" evidence="7">
    <location>
        <begin position="684"/>
        <end position="700"/>
    </location>
</feature>
<feature type="compositionally biased region" description="Basic and acidic residues" evidence="7">
    <location>
        <begin position="891"/>
        <end position="909"/>
    </location>
</feature>
<feature type="compositionally biased region" description="Basic and acidic residues" evidence="7">
    <location>
        <begin position="1068"/>
        <end position="1084"/>
    </location>
</feature>
<keyword evidence="5" id="KW-0677">Repeat</keyword>
<feature type="compositionally biased region" description="Basic and acidic residues" evidence="7">
    <location>
        <begin position="763"/>
        <end position="781"/>
    </location>
</feature>
<feature type="domain" description="G5" evidence="9">
    <location>
        <begin position="677"/>
        <end position="759"/>
    </location>
</feature>
<feature type="compositionally biased region" description="Basic and acidic residues" evidence="7">
    <location>
        <begin position="837"/>
        <end position="847"/>
    </location>
</feature>
<feature type="compositionally biased region" description="Basic and acidic residues" evidence="7">
    <location>
        <begin position="940"/>
        <end position="956"/>
    </location>
</feature>
<gene>
    <name evidence="10" type="ordered locus">NWMN_2392</name>
</gene>
<feature type="compositionally biased region" description="Basic and acidic residues" evidence="7">
    <location>
        <begin position="965"/>
        <end position="975"/>
    </location>
</feature>
<dbReference type="PROSITE" id="PS50847">
    <property type="entry name" value="GRAM_POS_ANCHORING"/>
    <property type="match status" value="1"/>
</dbReference>
<evidence type="ECO:0000259" key="9">
    <source>
        <dbReference type="PROSITE" id="PS51109"/>
    </source>
</evidence>
<feature type="compositionally biased region" description="Basic and acidic residues" evidence="7">
    <location>
        <begin position="453"/>
        <end position="463"/>
    </location>
</feature>
<feature type="domain" description="G5" evidence="9">
    <location>
        <begin position="1189"/>
        <end position="1271"/>
    </location>
</feature>
<feature type="compositionally biased region" description="Polar residues" evidence="7">
    <location>
        <begin position="1355"/>
        <end position="1369"/>
    </location>
</feature>
<protein>
    <recommendedName>
        <fullName evidence="12">YSIRK-type signal peptide-containing protein</fullName>
    </recommendedName>
</protein>
<dbReference type="KEGG" id="sae:NWMN_2392"/>
<dbReference type="Pfam" id="PF00746">
    <property type="entry name" value="Gram_pos_anchor"/>
    <property type="match status" value="1"/>
</dbReference>
<dbReference type="Pfam" id="PF07501">
    <property type="entry name" value="G5"/>
    <property type="match status" value="8"/>
</dbReference>
<dbReference type="EMBL" id="AP009351">
    <property type="protein sequence ID" value="BAF68664.1"/>
    <property type="molecule type" value="Genomic_DNA"/>
</dbReference>
<feature type="compositionally biased region" description="Basic and acidic residues" evidence="7">
    <location>
        <begin position="709"/>
        <end position="719"/>
    </location>
</feature>
<proteinExistence type="predicted"/>
<dbReference type="HOGENOM" id="CLU_000977_4_0_9"/>
<feature type="compositionally biased region" description="Basic and acidic residues" evidence="7">
    <location>
        <begin position="1248"/>
        <end position="1261"/>
    </location>
</feature>
<dbReference type="PANTHER" id="PTHR37824:SF1">
    <property type="entry name" value="IRON-REGULATED SURFACE DETERMINANT PROTEIN C"/>
    <property type="match status" value="1"/>
</dbReference>
<evidence type="ECO:0000256" key="1">
    <source>
        <dbReference type="ARBA" id="ARBA00004168"/>
    </source>
</evidence>